<keyword evidence="2" id="KW-0547">Nucleotide-binding</keyword>
<evidence type="ECO:0000313" key="6">
    <source>
        <dbReference type="EMBL" id="OGL46867.1"/>
    </source>
</evidence>
<dbReference type="Gene3D" id="2.40.10.220">
    <property type="entry name" value="predicted glycosyltransferase like domains"/>
    <property type="match status" value="1"/>
</dbReference>
<evidence type="ECO:0000256" key="1">
    <source>
        <dbReference type="ARBA" id="ARBA00022636"/>
    </source>
</evidence>
<reference evidence="6 7" key="1">
    <citation type="journal article" date="2016" name="Nat. Commun.">
        <title>Thousands of microbial genomes shed light on interconnected biogeochemical processes in an aquifer system.</title>
        <authorList>
            <person name="Anantharaman K."/>
            <person name="Brown C.T."/>
            <person name="Hug L.A."/>
            <person name="Sharon I."/>
            <person name="Castelle C.J."/>
            <person name="Probst A.J."/>
            <person name="Thomas B.C."/>
            <person name="Singh A."/>
            <person name="Wilkins M.J."/>
            <person name="Karaoz U."/>
            <person name="Brodie E.L."/>
            <person name="Williams K.H."/>
            <person name="Hubbard S.S."/>
            <person name="Banfield J.F."/>
        </authorList>
    </citation>
    <scope>NUCLEOTIDE SEQUENCE [LARGE SCALE GENOMIC DNA]</scope>
</reference>
<protein>
    <recommendedName>
        <fullName evidence="8">PilZ domain-containing protein</fullName>
    </recommendedName>
</protein>
<evidence type="ECO:0000256" key="2">
    <source>
        <dbReference type="ARBA" id="ARBA00022741"/>
    </source>
</evidence>
<dbReference type="Gene3D" id="2.30.110.10">
    <property type="entry name" value="Electron Transport, Fmn-binding Protein, Chain A"/>
    <property type="match status" value="1"/>
</dbReference>
<evidence type="ECO:0008006" key="8">
    <source>
        <dbReference type="Google" id="ProtNLM"/>
    </source>
</evidence>
<dbReference type="SUPFAM" id="SSF141371">
    <property type="entry name" value="PilZ domain-like"/>
    <property type="match status" value="2"/>
</dbReference>
<gene>
    <name evidence="6" type="ORF">A2149_06940</name>
</gene>
<evidence type="ECO:0000259" key="5">
    <source>
        <dbReference type="Pfam" id="PF12945"/>
    </source>
</evidence>
<dbReference type="EMBL" id="MGDF01000030">
    <property type="protein sequence ID" value="OGL46867.1"/>
    <property type="molecule type" value="Genomic_DNA"/>
</dbReference>
<sequence length="213" mass="24774">MEPLHEKGIFDTYLKLFLTSISSEQPENFEVLVLGFKYNNFIMTTQPEEIKKSLHLSTGTEYKTNYLFDGKGYEFQTKILKLQDDPIPLIFFSYPQNFKEKSLRKNERLQVLIPLAIKKITFRDGVSKEINNPKNKIIDISKNGCLISTFRKIELGSILTLDFFLPDGTPIKNLEACVRNSLRIPMGMHIGLEFLEMDEENKKKFDDFFSNIK</sequence>
<feature type="domain" description="PilZ" evidence="4">
    <location>
        <begin position="104"/>
        <end position="208"/>
    </location>
</feature>
<proteinExistence type="predicted"/>
<accession>A0A1F7S187</accession>
<evidence type="ECO:0000259" key="4">
    <source>
        <dbReference type="Pfam" id="PF07238"/>
    </source>
</evidence>
<evidence type="ECO:0000313" key="7">
    <source>
        <dbReference type="Proteomes" id="UP000178435"/>
    </source>
</evidence>
<feature type="domain" description="Type III secretion system flagellar brake protein YcgR PilZN" evidence="5">
    <location>
        <begin position="18"/>
        <end position="95"/>
    </location>
</feature>
<dbReference type="InterPro" id="IPR012349">
    <property type="entry name" value="Split_barrel_FMN-bd"/>
</dbReference>
<dbReference type="AlphaFoldDB" id="A0A1F7S187"/>
<dbReference type="InterPro" id="IPR009875">
    <property type="entry name" value="PilZ_domain"/>
</dbReference>
<name>A0A1F7S187_9BACT</name>
<evidence type="ECO:0000256" key="3">
    <source>
        <dbReference type="ARBA" id="ARBA00023143"/>
    </source>
</evidence>
<dbReference type="Proteomes" id="UP000178435">
    <property type="component" value="Unassembled WGS sequence"/>
</dbReference>
<comment type="caution">
    <text evidence="6">The sequence shown here is derived from an EMBL/GenBank/DDBJ whole genome shotgun (WGS) entry which is preliminary data.</text>
</comment>
<dbReference type="InterPro" id="IPR009926">
    <property type="entry name" value="T3SS_YcgR_PilZN"/>
</dbReference>
<keyword evidence="3" id="KW-0975">Bacterial flagellum</keyword>
<dbReference type="Pfam" id="PF07238">
    <property type="entry name" value="PilZ"/>
    <property type="match status" value="1"/>
</dbReference>
<keyword evidence="1" id="KW-0973">c-di-GMP</keyword>
<dbReference type="Pfam" id="PF12945">
    <property type="entry name" value="PilZNR"/>
    <property type="match status" value="1"/>
</dbReference>
<dbReference type="GO" id="GO:0035438">
    <property type="term" value="F:cyclic-di-GMP binding"/>
    <property type="evidence" value="ECO:0007669"/>
    <property type="project" value="InterPro"/>
</dbReference>
<organism evidence="6 7">
    <name type="scientific">Candidatus Schekmanbacteria bacterium RBG_16_38_11</name>
    <dbReference type="NCBI Taxonomy" id="1817880"/>
    <lineage>
        <taxon>Bacteria</taxon>
        <taxon>Candidatus Schekmaniibacteriota</taxon>
    </lineage>
</organism>